<evidence type="ECO:0000259" key="1">
    <source>
        <dbReference type="Pfam" id="PF00155"/>
    </source>
</evidence>
<dbReference type="Pfam" id="PF00155">
    <property type="entry name" value="Aminotran_1_2"/>
    <property type="match status" value="1"/>
</dbReference>
<dbReference type="Gene3D" id="3.40.50.150">
    <property type="entry name" value="Vaccinia Virus protein VP39"/>
    <property type="match status" value="1"/>
</dbReference>
<organism evidence="3 4">
    <name type="scientific">Adiantum capillus-veneris</name>
    <name type="common">Maidenhair fern</name>
    <dbReference type="NCBI Taxonomy" id="13818"/>
    <lineage>
        <taxon>Eukaryota</taxon>
        <taxon>Viridiplantae</taxon>
        <taxon>Streptophyta</taxon>
        <taxon>Embryophyta</taxon>
        <taxon>Tracheophyta</taxon>
        <taxon>Polypodiopsida</taxon>
        <taxon>Polypodiidae</taxon>
        <taxon>Polypodiales</taxon>
        <taxon>Pteridineae</taxon>
        <taxon>Pteridaceae</taxon>
        <taxon>Vittarioideae</taxon>
        <taxon>Adiantum</taxon>
    </lineage>
</organism>
<dbReference type="SUPFAM" id="SSF53383">
    <property type="entry name" value="PLP-dependent transferases"/>
    <property type="match status" value="1"/>
</dbReference>
<dbReference type="Pfam" id="PF05175">
    <property type="entry name" value="MTS"/>
    <property type="match status" value="1"/>
</dbReference>
<evidence type="ECO:0008006" key="5">
    <source>
        <dbReference type="Google" id="ProtNLM"/>
    </source>
</evidence>
<dbReference type="Proteomes" id="UP000886520">
    <property type="component" value="Chromosome 12"/>
</dbReference>
<comment type="caution">
    <text evidence="3">The sequence shown here is derived from an EMBL/GenBank/DDBJ whole genome shotgun (WGS) entry which is preliminary data.</text>
</comment>
<dbReference type="PROSITE" id="PS51555">
    <property type="entry name" value="SAM_MT12"/>
    <property type="match status" value="1"/>
</dbReference>
<dbReference type="PANTHER" id="PTHR47087:SF1">
    <property type="entry name" value="METHIONINE S-METHYLTRANSFERASE"/>
    <property type="match status" value="1"/>
</dbReference>
<dbReference type="InterPro" id="IPR015421">
    <property type="entry name" value="PyrdxlP-dep_Trfase_major"/>
</dbReference>
<dbReference type="InterPro" id="IPR029063">
    <property type="entry name" value="SAM-dependent_MTases_sf"/>
</dbReference>
<dbReference type="GO" id="GO:0030170">
    <property type="term" value="F:pyridoxal phosphate binding"/>
    <property type="evidence" value="ECO:0007669"/>
    <property type="project" value="InterPro"/>
</dbReference>
<dbReference type="InterPro" id="IPR007848">
    <property type="entry name" value="Small_mtfrase_dom"/>
</dbReference>
<protein>
    <recommendedName>
        <fullName evidence="5">Methionine S-methyltransferase</fullName>
    </recommendedName>
</protein>
<dbReference type="OrthoDB" id="540004at2759"/>
<dbReference type="SUPFAM" id="SSF53335">
    <property type="entry name" value="S-adenosyl-L-methionine-dependent methyltransferases"/>
    <property type="match status" value="1"/>
</dbReference>
<dbReference type="Gene3D" id="3.40.640.10">
    <property type="entry name" value="Type I PLP-dependent aspartate aminotransferase-like (Major domain)"/>
    <property type="match status" value="1"/>
</dbReference>
<dbReference type="GO" id="GO:0008168">
    <property type="term" value="F:methyltransferase activity"/>
    <property type="evidence" value="ECO:0007669"/>
    <property type="project" value="InterPro"/>
</dbReference>
<proteinExistence type="predicted"/>
<feature type="domain" description="Methyltransferase small" evidence="2">
    <location>
        <begin position="111"/>
        <end position="167"/>
    </location>
</feature>
<reference evidence="3" key="1">
    <citation type="submission" date="2021-01" db="EMBL/GenBank/DDBJ databases">
        <title>Adiantum capillus-veneris genome.</title>
        <authorList>
            <person name="Fang Y."/>
            <person name="Liao Q."/>
        </authorList>
    </citation>
    <scope>NUCLEOTIDE SEQUENCE</scope>
    <source>
        <strain evidence="3">H3</strain>
        <tissue evidence="3">Leaf</tissue>
    </source>
</reference>
<sequence length="1211" mass="134838">MAEKLNVEIFLEECRESGDKAYNALKGVLELLQNPSTRVEARIFLSTLQKITNHSSPSESLAVYHFRIHHLSLTGYEGFREDRQSLTLLELPSIFIPEDWSFTFFEGINRLPDSVFRDRDVAELGCGNGWISIALAEKWSPRKMYGLDINPRAIKAAWINLYLNALNEDGSPVVDHEGKTLLDRVEFHESDLLAYCRTHNISLDRIVGCIPQILNPDPHAMQKIVSENASEEFLYSLSNYCALQGFVEDQFGLGLIARAVEEGISVVRPSGTMIFNIGGRPGQAVCERLFERRGFRISKLWQTRVNQAPDTDILALVEIENNSRHRFEFFMGRVSEEPISARTAYAYSRCGGEISHGLSVYSCQLHQPNQVKTIFKFLSKSLPETRGALDLSFKDDSVADEKIPFLAHLARALELTASIPYELPVGNTRFRNLIAGFLCSYHDIPISQNNIIVYPSRAVAIEHFLCLFSPELALVDGSLTKLLPHKWLTTFSAEQFASSPRASLFGTDITVIEAPKRADLILKLLLMLKPQVVVSSLADFEMKSSTAFERLLDACSQFGARLLLDISDHIELSSLPGTNGVLQYLSAQALPSHATIVCGLLKNKVYSDLEVAFVVSENKEVLDLMGKMGELLIGGTAISSQFYYGCLFQELLAFQLPGRHTKPNRMPLKEAEAHFIKVPAKTQECLEMSELSIEEQGSEGAFTSSVENLLATPKSVTMAIFESFARQNISEMETNPTTEMHRFVKGKVGIPADFSSNIVLSDSSKALFSKLVVGCRDNGGTLFFPVGSNEAYIYAAKLLGVDVRMIETRAETSFKVTESIADETFATSEKSYLYISGPTIYPTGLVYLTSEIKALISACSKHGAHVIVDTSFSGLEFNSSGAVTWDLQDVNCSNVTLFGNFSSPLLVGGLEFGYALVQDSFSSSFNDLWNISKPHGTLRYTMQKLLRLYNDNDITLLEELNEQRKSLHQRAESLCQVLQDSGWEPVKPSGGVSLIARPVAYEGKKFCYKKLDGLTTEIELCSSNIMKAILDVTKFHFSNTSSSCIPGYYPATHLAMCNGQCEIPNEICPVENESYKIGWDLYADNFRTFDEFLGEHEFDTKETLSYIWIEKSEFAPHALVTTRLSKVDRMNKNFVAYFRESPKGTSIMALCDFADRLHIDADESSVSKLADLDQLERGALGSTCLSGACTAGEELRFSPQRSAENQLQQDL</sequence>
<evidence type="ECO:0000313" key="3">
    <source>
        <dbReference type="EMBL" id="KAI5072546.1"/>
    </source>
</evidence>
<evidence type="ECO:0000313" key="4">
    <source>
        <dbReference type="Proteomes" id="UP000886520"/>
    </source>
</evidence>
<evidence type="ECO:0000259" key="2">
    <source>
        <dbReference type="Pfam" id="PF05175"/>
    </source>
</evidence>
<dbReference type="PANTHER" id="PTHR47087">
    <property type="entry name" value="METHIONINE S-METHYLTRANSFERASE"/>
    <property type="match status" value="1"/>
</dbReference>
<dbReference type="EMBL" id="JABFUD020000012">
    <property type="protein sequence ID" value="KAI5072546.1"/>
    <property type="molecule type" value="Genomic_DNA"/>
</dbReference>
<feature type="domain" description="Aminotransferase class I/classII large" evidence="1">
    <location>
        <begin position="740"/>
        <end position="1014"/>
    </location>
</feature>
<dbReference type="InterPro" id="IPR015424">
    <property type="entry name" value="PyrdxlP-dep_Trfase"/>
</dbReference>
<dbReference type="InterPro" id="IPR004839">
    <property type="entry name" value="Aminotransferase_I/II_large"/>
</dbReference>
<keyword evidence="4" id="KW-1185">Reference proteome</keyword>
<gene>
    <name evidence="3" type="ORF">GOP47_0012652</name>
</gene>
<dbReference type="AlphaFoldDB" id="A0A9D4URB4"/>
<accession>A0A9D4URB4</accession>
<dbReference type="CDD" id="cd02440">
    <property type="entry name" value="AdoMet_MTases"/>
    <property type="match status" value="1"/>
</dbReference>
<name>A0A9D4URB4_ADICA</name>
<dbReference type="InterPro" id="IPR025779">
    <property type="entry name" value="Met_S-MeTrfase"/>
</dbReference>